<evidence type="ECO:0000313" key="2">
    <source>
        <dbReference type="EMBL" id="MEU8138239.1"/>
    </source>
</evidence>
<organism evidence="2 3">
    <name type="scientific">Streptodolium elevatio</name>
    <dbReference type="NCBI Taxonomy" id="3157996"/>
    <lineage>
        <taxon>Bacteria</taxon>
        <taxon>Bacillati</taxon>
        <taxon>Actinomycetota</taxon>
        <taxon>Actinomycetes</taxon>
        <taxon>Kitasatosporales</taxon>
        <taxon>Streptomycetaceae</taxon>
        <taxon>Streptodolium</taxon>
    </lineage>
</organism>
<sequence length="361" mass="38361">MTGALSVRSFSLWVGLAACVFGAISLGLNYFDAVRVFPAATMLAAGLLVPTLVFGYALARRVRPVRPPPGPPSVACVVWGMTAATGCAVIANTGLGAIWARTCGVQFADDWSAALTAPWNEETLKLCGVVMLTFVAARAVRGPVDGWVYGALVGLGFQATENLMYALNNILLQGATSPGGSVVGSFVVRVLLTGWGSHWAMTAVAGTGIGFLVARDGTPLARRIGIAVVFWALAMAMHWQFNAPILGFPGGIVVKVAVNLVVALLVFRAVRRGYRARLGEVAQEEAAYDTVRPSEARTLLGRRSRVRARRIARTPTVRARIADVQERQLDLLEARLPTADPDTLEIAAELRAEVAAARARL</sequence>
<dbReference type="InterPro" id="IPR026898">
    <property type="entry name" value="PrsW"/>
</dbReference>
<proteinExistence type="predicted"/>
<dbReference type="PANTHER" id="PTHR36844">
    <property type="entry name" value="PROTEASE PRSW"/>
    <property type="match status" value="1"/>
</dbReference>
<keyword evidence="1" id="KW-1133">Transmembrane helix</keyword>
<feature type="transmembrane region" description="Helical" evidence="1">
    <location>
        <begin position="245"/>
        <end position="267"/>
    </location>
</feature>
<keyword evidence="1" id="KW-0472">Membrane</keyword>
<dbReference type="GO" id="GO:0008237">
    <property type="term" value="F:metallopeptidase activity"/>
    <property type="evidence" value="ECO:0007669"/>
    <property type="project" value="UniProtKB-KW"/>
</dbReference>
<evidence type="ECO:0000313" key="3">
    <source>
        <dbReference type="Proteomes" id="UP001551482"/>
    </source>
</evidence>
<dbReference type="PANTHER" id="PTHR36844:SF1">
    <property type="entry name" value="PROTEASE PRSW"/>
    <property type="match status" value="1"/>
</dbReference>
<feature type="transmembrane region" description="Helical" evidence="1">
    <location>
        <begin position="220"/>
        <end position="239"/>
    </location>
</feature>
<gene>
    <name evidence="2" type="ORF">AB0C36_32620</name>
</gene>
<keyword evidence="2" id="KW-0378">Hydrolase</keyword>
<dbReference type="RefSeq" id="WP_358361302.1">
    <property type="nucleotide sequence ID" value="NZ_JBEZFP010000115.1"/>
</dbReference>
<dbReference type="EMBL" id="JBEZFP010000115">
    <property type="protein sequence ID" value="MEU8138239.1"/>
    <property type="molecule type" value="Genomic_DNA"/>
</dbReference>
<accession>A0ABV3DR59</accession>
<comment type="caution">
    <text evidence="2">The sequence shown here is derived from an EMBL/GenBank/DDBJ whole genome shotgun (WGS) entry which is preliminary data.</text>
</comment>
<reference evidence="2 3" key="1">
    <citation type="submission" date="2024-06" db="EMBL/GenBank/DDBJ databases">
        <title>The Natural Products Discovery Center: Release of the First 8490 Sequenced Strains for Exploring Actinobacteria Biosynthetic Diversity.</title>
        <authorList>
            <person name="Kalkreuter E."/>
            <person name="Kautsar S.A."/>
            <person name="Yang D."/>
            <person name="Bader C.D."/>
            <person name="Teijaro C.N."/>
            <person name="Fluegel L."/>
            <person name="Davis C.M."/>
            <person name="Simpson J.R."/>
            <person name="Lauterbach L."/>
            <person name="Steele A.D."/>
            <person name="Gui C."/>
            <person name="Meng S."/>
            <person name="Li G."/>
            <person name="Viehrig K."/>
            <person name="Ye F."/>
            <person name="Su P."/>
            <person name="Kiefer A.F."/>
            <person name="Nichols A."/>
            <person name="Cepeda A.J."/>
            <person name="Yan W."/>
            <person name="Fan B."/>
            <person name="Jiang Y."/>
            <person name="Adhikari A."/>
            <person name="Zheng C.-J."/>
            <person name="Schuster L."/>
            <person name="Cowan T.M."/>
            <person name="Smanski M.J."/>
            <person name="Chevrette M.G."/>
            <person name="De Carvalho L.P.S."/>
            <person name="Shen B."/>
        </authorList>
    </citation>
    <scope>NUCLEOTIDE SEQUENCE [LARGE SCALE GENOMIC DNA]</scope>
    <source>
        <strain evidence="2 3">NPDC048946</strain>
    </source>
</reference>
<keyword evidence="3" id="KW-1185">Reference proteome</keyword>
<keyword evidence="1" id="KW-0812">Transmembrane</keyword>
<evidence type="ECO:0000256" key="1">
    <source>
        <dbReference type="SAM" id="Phobius"/>
    </source>
</evidence>
<name>A0ABV3DR59_9ACTN</name>
<dbReference type="Pfam" id="PF13367">
    <property type="entry name" value="PrsW-protease"/>
    <property type="match status" value="1"/>
</dbReference>
<feature type="transmembrane region" description="Helical" evidence="1">
    <location>
        <begin position="187"/>
        <end position="213"/>
    </location>
</feature>
<feature type="transmembrane region" description="Helical" evidence="1">
    <location>
        <begin position="37"/>
        <end position="59"/>
    </location>
</feature>
<protein>
    <submittedName>
        <fullName evidence="2">PrsW family intramembrane metalloprotease</fullName>
    </submittedName>
</protein>
<feature type="transmembrane region" description="Helical" evidence="1">
    <location>
        <begin position="71"/>
        <end position="91"/>
    </location>
</feature>
<keyword evidence="2" id="KW-0482">Metalloprotease</keyword>
<keyword evidence="2" id="KW-0645">Protease</keyword>
<feature type="transmembrane region" description="Helical" evidence="1">
    <location>
        <begin position="12"/>
        <end position="31"/>
    </location>
</feature>
<dbReference type="Proteomes" id="UP001551482">
    <property type="component" value="Unassembled WGS sequence"/>
</dbReference>